<dbReference type="SMART" id="SM00935">
    <property type="entry name" value="OmpH"/>
    <property type="match status" value="1"/>
</dbReference>
<keyword evidence="5" id="KW-1185">Reference proteome</keyword>
<gene>
    <name evidence="4" type="ORF">SAMN05661044_04761</name>
</gene>
<keyword evidence="2 3" id="KW-0732">Signal</keyword>
<dbReference type="PROSITE" id="PS51257">
    <property type="entry name" value="PROKAR_LIPOPROTEIN"/>
    <property type="match status" value="1"/>
</dbReference>
<dbReference type="GO" id="GO:0050821">
    <property type="term" value="P:protein stabilization"/>
    <property type="evidence" value="ECO:0007669"/>
    <property type="project" value="TreeGrafter"/>
</dbReference>
<name>A0A1H7X0I6_OLID1</name>
<dbReference type="GO" id="GO:0005829">
    <property type="term" value="C:cytosol"/>
    <property type="evidence" value="ECO:0007669"/>
    <property type="project" value="TreeGrafter"/>
</dbReference>
<dbReference type="Proteomes" id="UP000199421">
    <property type="component" value="Unassembled WGS sequence"/>
</dbReference>
<evidence type="ECO:0000313" key="5">
    <source>
        <dbReference type="Proteomes" id="UP000199421"/>
    </source>
</evidence>
<comment type="similarity">
    <text evidence="1">Belongs to the Skp family.</text>
</comment>
<dbReference type="AlphaFoldDB" id="A0A1H7X0I6"/>
<proteinExistence type="inferred from homology"/>
<evidence type="ECO:0000256" key="1">
    <source>
        <dbReference type="ARBA" id="ARBA00009091"/>
    </source>
</evidence>
<protein>
    <submittedName>
        <fullName evidence="4">Periplasmic chaperone for outer membrane proteins Skp</fullName>
    </submittedName>
</protein>
<dbReference type="GO" id="GO:0051082">
    <property type="term" value="F:unfolded protein binding"/>
    <property type="evidence" value="ECO:0007669"/>
    <property type="project" value="InterPro"/>
</dbReference>
<dbReference type="RefSeq" id="WP_317040861.1">
    <property type="nucleotide sequence ID" value="NZ_FOAF01000009.1"/>
</dbReference>
<reference evidence="5" key="1">
    <citation type="submission" date="2016-10" db="EMBL/GenBank/DDBJ databases">
        <authorList>
            <person name="Varghese N."/>
            <person name="Submissions S."/>
        </authorList>
    </citation>
    <scope>NUCLEOTIDE SEQUENCE [LARGE SCALE GENOMIC DNA]</scope>
    <source>
        <strain evidence="5">DSM 18733</strain>
    </source>
</reference>
<dbReference type="STRING" id="407022.SAMN05661044_04761"/>
<feature type="signal peptide" evidence="3">
    <location>
        <begin position="1"/>
        <end position="24"/>
    </location>
</feature>
<evidence type="ECO:0000256" key="3">
    <source>
        <dbReference type="SAM" id="SignalP"/>
    </source>
</evidence>
<evidence type="ECO:0000256" key="2">
    <source>
        <dbReference type="ARBA" id="ARBA00022729"/>
    </source>
</evidence>
<organism evidence="4 5">
    <name type="scientific">Olivibacter domesticus</name>
    <name type="common">Pseudosphingobacterium domesticum</name>
    <dbReference type="NCBI Taxonomy" id="407022"/>
    <lineage>
        <taxon>Bacteria</taxon>
        <taxon>Pseudomonadati</taxon>
        <taxon>Bacteroidota</taxon>
        <taxon>Sphingobacteriia</taxon>
        <taxon>Sphingobacteriales</taxon>
        <taxon>Sphingobacteriaceae</taxon>
        <taxon>Olivibacter</taxon>
    </lineage>
</organism>
<dbReference type="PANTHER" id="PTHR35089:SF1">
    <property type="entry name" value="CHAPERONE PROTEIN SKP"/>
    <property type="match status" value="1"/>
</dbReference>
<dbReference type="EMBL" id="FOAF01000009">
    <property type="protein sequence ID" value="SEM27382.1"/>
    <property type="molecule type" value="Genomic_DNA"/>
</dbReference>
<dbReference type="SUPFAM" id="SSF111384">
    <property type="entry name" value="OmpH-like"/>
    <property type="match status" value="1"/>
</dbReference>
<dbReference type="InterPro" id="IPR024930">
    <property type="entry name" value="Skp_dom_sf"/>
</dbReference>
<dbReference type="Pfam" id="PF03938">
    <property type="entry name" value="OmpH"/>
    <property type="match status" value="1"/>
</dbReference>
<feature type="chain" id="PRO_5011697501" evidence="3">
    <location>
        <begin position="25"/>
        <end position="202"/>
    </location>
</feature>
<accession>A0A1H7X0I6</accession>
<dbReference type="PANTHER" id="PTHR35089">
    <property type="entry name" value="CHAPERONE PROTEIN SKP"/>
    <property type="match status" value="1"/>
</dbReference>
<dbReference type="Gene3D" id="3.30.910.20">
    <property type="entry name" value="Skp domain"/>
    <property type="match status" value="1"/>
</dbReference>
<evidence type="ECO:0000313" key="4">
    <source>
        <dbReference type="EMBL" id="SEM27382.1"/>
    </source>
</evidence>
<sequence length="202" mass="22333">MMNKPFAHLTKITLGLILAATTVACNNNPSKTPASKSGNDSAATVSGGDKIVYVNSDSLLANYAYFKDMQAKLQEKAKKTQGELQAKGNAFQREVADYQKNAATMSAEQRQSTEERLARKQEELGKFNQNANQAFASDEAQEQEKLYNKVSDYLKTHAKDKGYKFVLTYAKGNPGVLFADESLEITKEVVDGLNADYKKEKK</sequence>
<dbReference type="InterPro" id="IPR005632">
    <property type="entry name" value="Chaperone_Skp"/>
</dbReference>